<dbReference type="AlphaFoldDB" id="A0A545U456"/>
<dbReference type="Proteomes" id="UP000319732">
    <property type="component" value="Unassembled WGS sequence"/>
</dbReference>
<gene>
    <name evidence="1" type="ORF">FKG94_06335</name>
</gene>
<organism evidence="1 2">
    <name type="scientific">Exilibacterium tricleocarpae</name>
    <dbReference type="NCBI Taxonomy" id="2591008"/>
    <lineage>
        <taxon>Bacteria</taxon>
        <taxon>Pseudomonadati</taxon>
        <taxon>Pseudomonadota</taxon>
        <taxon>Gammaproteobacteria</taxon>
        <taxon>Cellvibrionales</taxon>
        <taxon>Cellvibrionaceae</taxon>
        <taxon>Exilibacterium</taxon>
    </lineage>
</organism>
<protein>
    <recommendedName>
        <fullName evidence="3">DUF3990 domain-containing protein</fullName>
    </recommendedName>
</protein>
<evidence type="ECO:0000313" key="1">
    <source>
        <dbReference type="EMBL" id="TQV84271.1"/>
    </source>
</evidence>
<keyword evidence="2" id="KW-1185">Reference proteome</keyword>
<comment type="caution">
    <text evidence="1">The sequence shown here is derived from an EMBL/GenBank/DDBJ whole genome shotgun (WGS) entry which is preliminary data.</text>
</comment>
<dbReference type="EMBL" id="VHSG01000006">
    <property type="protein sequence ID" value="TQV84271.1"/>
    <property type="molecule type" value="Genomic_DNA"/>
</dbReference>
<evidence type="ECO:0008006" key="3">
    <source>
        <dbReference type="Google" id="ProtNLM"/>
    </source>
</evidence>
<reference evidence="1 2" key="1">
    <citation type="submission" date="2019-06" db="EMBL/GenBank/DDBJ databases">
        <title>Whole genome sequence for Cellvibrionaceae sp. R142.</title>
        <authorList>
            <person name="Wang G."/>
        </authorList>
    </citation>
    <scope>NUCLEOTIDE SEQUENCE [LARGE SCALE GENOMIC DNA]</scope>
    <source>
        <strain evidence="1 2">R142</strain>
    </source>
</reference>
<accession>A0A545U456</accession>
<dbReference type="RefSeq" id="WP_142903351.1">
    <property type="nucleotide sequence ID" value="NZ_ML660089.1"/>
</dbReference>
<proteinExistence type="predicted"/>
<evidence type="ECO:0000313" key="2">
    <source>
        <dbReference type="Proteomes" id="UP000319732"/>
    </source>
</evidence>
<sequence>MNVLIYTVGKRHIYLAQLEVGSKVIKRGKDVGYQGGCAFETIEAAERYIVEKFSAERENYGVFGLDAIWGIDTEPSAEVWYHNLIVPRPIVALDISSMGVCKH</sequence>
<name>A0A545U456_9GAMM</name>